<dbReference type="EMBL" id="UINC01086651">
    <property type="protein sequence ID" value="SVC35306.1"/>
    <property type="molecule type" value="Genomic_DNA"/>
</dbReference>
<accession>A0A382LFA4</accession>
<organism evidence="1">
    <name type="scientific">marine metagenome</name>
    <dbReference type="NCBI Taxonomy" id="408172"/>
    <lineage>
        <taxon>unclassified sequences</taxon>
        <taxon>metagenomes</taxon>
        <taxon>ecological metagenomes</taxon>
    </lineage>
</organism>
<protein>
    <submittedName>
        <fullName evidence="1">Uncharacterized protein</fullName>
    </submittedName>
</protein>
<dbReference type="AlphaFoldDB" id="A0A382LFA4"/>
<reference evidence="1" key="1">
    <citation type="submission" date="2018-05" db="EMBL/GenBank/DDBJ databases">
        <authorList>
            <person name="Lanie J.A."/>
            <person name="Ng W.-L."/>
            <person name="Kazmierczak K.M."/>
            <person name="Andrzejewski T.M."/>
            <person name="Davidsen T.M."/>
            <person name="Wayne K.J."/>
            <person name="Tettelin H."/>
            <person name="Glass J.I."/>
            <person name="Rusch D."/>
            <person name="Podicherti R."/>
            <person name="Tsui H.-C.T."/>
            <person name="Winkler M.E."/>
        </authorList>
    </citation>
    <scope>NUCLEOTIDE SEQUENCE</scope>
</reference>
<evidence type="ECO:0000313" key="1">
    <source>
        <dbReference type="EMBL" id="SVC35306.1"/>
    </source>
</evidence>
<sequence>RAAELLGKHRGIFAERVVIEPPERTSDELAGRRSTSY</sequence>
<proteinExistence type="predicted"/>
<feature type="non-terminal residue" evidence="1">
    <location>
        <position position="1"/>
    </location>
</feature>
<name>A0A382LFA4_9ZZZZ</name>
<gene>
    <name evidence="1" type="ORF">METZ01_LOCUS288160</name>
</gene>